<dbReference type="PROSITE" id="PS50889">
    <property type="entry name" value="S4"/>
    <property type="match status" value="1"/>
</dbReference>
<dbReference type="InterPro" id="IPR020094">
    <property type="entry name" value="TruA/RsuA/RluB/E/F_N"/>
</dbReference>
<dbReference type="SUPFAM" id="SSF55174">
    <property type="entry name" value="Alpha-L RNA-binding motif"/>
    <property type="match status" value="1"/>
</dbReference>
<evidence type="ECO:0000256" key="1">
    <source>
        <dbReference type="ARBA" id="ARBA00008348"/>
    </source>
</evidence>
<dbReference type="SMART" id="SM00363">
    <property type="entry name" value="S4"/>
    <property type="match status" value="1"/>
</dbReference>
<evidence type="ECO:0000256" key="4">
    <source>
        <dbReference type="ARBA" id="ARBA00023235"/>
    </source>
</evidence>
<dbReference type="Pfam" id="PF00849">
    <property type="entry name" value="PseudoU_synth_2"/>
    <property type="match status" value="1"/>
</dbReference>
<feature type="region of interest" description="Disordered" evidence="9">
    <location>
        <begin position="249"/>
        <end position="282"/>
    </location>
</feature>
<evidence type="ECO:0000256" key="7">
    <source>
        <dbReference type="PROSITE-ProRule" id="PRU00182"/>
    </source>
</evidence>
<dbReference type="GO" id="GO:0000455">
    <property type="term" value="P:enzyme-directed rRNA pseudouridine synthesis"/>
    <property type="evidence" value="ECO:0007669"/>
    <property type="project" value="UniProtKB-ARBA"/>
</dbReference>
<keyword evidence="3 7" id="KW-0694">RNA-binding</keyword>
<dbReference type="FunFam" id="3.30.70.580:FF:000009">
    <property type="entry name" value="Pseudouridine synthase"/>
    <property type="match status" value="1"/>
</dbReference>
<dbReference type="FunFam" id="3.30.70.1560:FF:000001">
    <property type="entry name" value="Pseudouridine synthase"/>
    <property type="match status" value="1"/>
</dbReference>
<dbReference type="InterPro" id="IPR050343">
    <property type="entry name" value="RsuA_PseudoU_synthase"/>
</dbReference>
<organism evidence="11 12">
    <name type="scientific">Thiohalobacter thiocyanaticus</name>
    <dbReference type="NCBI Taxonomy" id="585455"/>
    <lineage>
        <taxon>Bacteria</taxon>
        <taxon>Pseudomonadati</taxon>
        <taxon>Pseudomonadota</taxon>
        <taxon>Gammaproteobacteria</taxon>
        <taxon>Thiohalobacterales</taxon>
        <taxon>Thiohalobacteraceae</taxon>
        <taxon>Thiohalobacter</taxon>
    </lineage>
</organism>
<dbReference type="PANTHER" id="PTHR47683:SF3">
    <property type="entry name" value="RIBOSOMAL LARGE SUBUNIT PSEUDOURIDINE SYNTHASE B"/>
    <property type="match status" value="1"/>
</dbReference>
<comment type="similarity">
    <text evidence="1 8">Belongs to the pseudouridine synthase RsuA family.</text>
</comment>
<dbReference type="AlphaFoldDB" id="A0A426QME9"/>
<dbReference type="InterPro" id="IPR006145">
    <property type="entry name" value="PsdUridine_synth_RsuA/RluA"/>
</dbReference>
<evidence type="ECO:0000259" key="10">
    <source>
        <dbReference type="SMART" id="SM00363"/>
    </source>
</evidence>
<evidence type="ECO:0000256" key="5">
    <source>
        <dbReference type="ARBA" id="ARBA00036944"/>
    </source>
</evidence>
<dbReference type="GO" id="GO:0005829">
    <property type="term" value="C:cytosol"/>
    <property type="evidence" value="ECO:0007669"/>
    <property type="project" value="UniProtKB-ARBA"/>
</dbReference>
<keyword evidence="4 8" id="KW-0413">Isomerase</keyword>
<gene>
    <name evidence="11" type="primary">rluB</name>
    <name evidence="11" type="ORF">D6C00_14025</name>
</gene>
<reference evidence="11 12" key="1">
    <citation type="journal article" date="2010" name="Int. J. Syst. Evol. Microbiol.">
        <title>Thiohalobacter thiocyanaticus gen. nov., sp. nov., a moderately halophilic, sulfur-oxidizing gammaproteobacterium from hypersaline lakes, that utilizes thiocyanate.</title>
        <authorList>
            <person name="Sorokin D.Y."/>
            <person name="Kovaleva O.L."/>
            <person name="Tourova T.P."/>
            <person name="Muyzer G."/>
        </authorList>
    </citation>
    <scope>NUCLEOTIDE SEQUENCE [LARGE SCALE GENOMIC DNA]</scope>
    <source>
        <strain evidence="11 12">Hrh1</strain>
    </source>
</reference>
<dbReference type="GO" id="GO:0160139">
    <property type="term" value="F:23S rRNA pseudouridine(2605) synthase activity"/>
    <property type="evidence" value="ECO:0007669"/>
    <property type="project" value="UniProtKB-EC"/>
</dbReference>
<dbReference type="Gene3D" id="3.30.70.1560">
    <property type="entry name" value="Alpha-L RNA-binding motif"/>
    <property type="match status" value="1"/>
</dbReference>
<comment type="catalytic activity">
    <reaction evidence="5">
        <text>uridine(2605) in 23S rRNA = pseudouridine(2605) in 23S rRNA</text>
        <dbReference type="Rhea" id="RHEA:42520"/>
        <dbReference type="Rhea" id="RHEA-COMP:10095"/>
        <dbReference type="Rhea" id="RHEA-COMP:10096"/>
        <dbReference type="ChEBI" id="CHEBI:65314"/>
        <dbReference type="ChEBI" id="CHEBI:65315"/>
        <dbReference type="EC" id="5.4.99.22"/>
    </reaction>
</comment>
<dbReference type="InterPro" id="IPR020103">
    <property type="entry name" value="PsdUridine_synth_cat_dom_sf"/>
</dbReference>
<evidence type="ECO:0000313" key="12">
    <source>
        <dbReference type="Proteomes" id="UP000287798"/>
    </source>
</evidence>
<dbReference type="Proteomes" id="UP000287798">
    <property type="component" value="Unassembled WGS sequence"/>
</dbReference>
<evidence type="ECO:0000256" key="8">
    <source>
        <dbReference type="RuleBase" id="RU003887"/>
    </source>
</evidence>
<dbReference type="InterPro" id="IPR042092">
    <property type="entry name" value="PsdUridine_s_RsuA/RluB/E/F_cat"/>
</dbReference>
<dbReference type="InterPro" id="IPR036986">
    <property type="entry name" value="S4_RNA-bd_sf"/>
</dbReference>
<comment type="function">
    <text evidence="6">Responsible for synthesis of pseudouridine from uracil-2605 in 23S ribosomal RNA.</text>
</comment>
<evidence type="ECO:0000256" key="2">
    <source>
        <dbReference type="ARBA" id="ARBA00022552"/>
    </source>
</evidence>
<dbReference type="GO" id="GO:0003723">
    <property type="term" value="F:RNA binding"/>
    <property type="evidence" value="ECO:0007669"/>
    <property type="project" value="UniProtKB-KW"/>
</dbReference>
<evidence type="ECO:0000256" key="3">
    <source>
        <dbReference type="ARBA" id="ARBA00022884"/>
    </source>
</evidence>
<dbReference type="PANTHER" id="PTHR47683">
    <property type="entry name" value="PSEUDOURIDINE SYNTHASE FAMILY PROTEIN-RELATED"/>
    <property type="match status" value="1"/>
</dbReference>
<dbReference type="PROSITE" id="PS01149">
    <property type="entry name" value="PSI_RSU"/>
    <property type="match status" value="1"/>
</dbReference>
<dbReference type="CDD" id="cd00165">
    <property type="entry name" value="S4"/>
    <property type="match status" value="1"/>
</dbReference>
<keyword evidence="12" id="KW-1185">Reference proteome</keyword>
<name>A0A426QME9_9GAMM</name>
<dbReference type="FunFam" id="3.10.290.10:FF:000003">
    <property type="entry name" value="Pseudouridine synthase"/>
    <property type="match status" value="1"/>
</dbReference>
<dbReference type="InterPro" id="IPR002942">
    <property type="entry name" value="S4_RNA-bd"/>
</dbReference>
<dbReference type="OrthoDB" id="9807213at2"/>
<dbReference type="EC" id="5.4.99.-" evidence="8"/>
<dbReference type="InterPro" id="IPR018496">
    <property type="entry name" value="PsdUridine_synth_RsuA/RluB_CS"/>
</dbReference>
<feature type="domain" description="RNA-binding S4" evidence="10">
    <location>
        <begin position="3"/>
        <end position="62"/>
    </location>
</feature>
<dbReference type="CDD" id="cd02556">
    <property type="entry name" value="PseudoU_synth_RluB"/>
    <property type="match status" value="1"/>
</dbReference>
<dbReference type="Pfam" id="PF01479">
    <property type="entry name" value="S4"/>
    <property type="match status" value="1"/>
</dbReference>
<dbReference type="NCBIfam" id="TIGR00093">
    <property type="entry name" value="pseudouridine synthase"/>
    <property type="match status" value="1"/>
</dbReference>
<evidence type="ECO:0000313" key="11">
    <source>
        <dbReference type="EMBL" id="RRQ22933.1"/>
    </source>
</evidence>
<protein>
    <recommendedName>
        <fullName evidence="8">Pseudouridine synthase</fullName>
        <ecNumber evidence="8">5.4.99.-</ecNumber>
    </recommendedName>
</protein>
<dbReference type="Gene3D" id="3.30.70.580">
    <property type="entry name" value="Pseudouridine synthase I, catalytic domain, N-terminal subdomain"/>
    <property type="match status" value="1"/>
</dbReference>
<evidence type="ECO:0000256" key="6">
    <source>
        <dbReference type="ARBA" id="ARBA00037383"/>
    </source>
</evidence>
<dbReference type="Gene3D" id="3.10.290.10">
    <property type="entry name" value="RNA-binding S4 domain"/>
    <property type="match status" value="1"/>
</dbReference>
<keyword evidence="2" id="KW-0698">rRNA processing</keyword>
<feature type="compositionally biased region" description="Basic and acidic residues" evidence="9">
    <location>
        <begin position="271"/>
        <end position="282"/>
    </location>
</feature>
<proteinExistence type="inferred from homology"/>
<evidence type="ECO:0000256" key="9">
    <source>
        <dbReference type="SAM" id="MobiDB-lite"/>
    </source>
</evidence>
<dbReference type="EMBL" id="QZMU01000001">
    <property type="protein sequence ID" value="RRQ22933.1"/>
    <property type="molecule type" value="Genomic_DNA"/>
</dbReference>
<dbReference type="InterPro" id="IPR000748">
    <property type="entry name" value="PsdUridine_synth_RsuA/RluB/E/F"/>
</dbReference>
<comment type="caution">
    <text evidence="11">The sequence shown here is derived from an EMBL/GenBank/DDBJ whole genome shotgun (WGS) entry which is preliminary data.</text>
</comment>
<dbReference type="RefSeq" id="WP_125182273.1">
    <property type="nucleotide sequence ID" value="NZ_QZMU01000001.1"/>
</dbReference>
<dbReference type="SUPFAM" id="SSF55120">
    <property type="entry name" value="Pseudouridine synthase"/>
    <property type="match status" value="1"/>
</dbReference>
<sequence length="282" mass="31505">MPERLQKVLARQGLGSRREIEAWIRAGRLRVNGKPATLGVSVTEADSVELDGKPVAVSEQRPYPRVIAYHKPVGELTTRRDPEGRPTVFDRLPALKAGRWVAIGRLDFNTSGLLLLTDDGELANRLMHPSQQVEREYAVRVFGEVDGLVIDNLLGGVELEEGPARFESITEAGGRGANQWYHVVLREGRNREVRRLWESQGLQVSRLIRVRYGPVALPPGLREGRWENLPNPVINTLLNLVGLHQQDYVPRAVQRPPSPGKAASRKAASRKTPDKAAARRRR</sequence>
<accession>A0A426QME9</accession>
<dbReference type="NCBIfam" id="NF007976">
    <property type="entry name" value="PRK10700.1"/>
    <property type="match status" value="1"/>
</dbReference>